<dbReference type="PANTHER" id="PTHR11935:SF116">
    <property type="entry name" value="HYDROLASE PNKD-RELATED"/>
    <property type="match status" value="1"/>
</dbReference>
<evidence type="ECO:0000256" key="3">
    <source>
        <dbReference type="ARBA" id="ARBA00022833"/>
    </source>
</evidence>
<dbReference type="InterPro" id="IPR036866">
    <property type="entry name" value="RibonucZ/Hydroxyglut_hydro"/>
</dbReference>
<evidence type="ECO:0000313" key="5">
    <source>
        <dbReference type="EnsemblMetazoa" id="BGLB037069-PA"/>
    </source>
</evidence>
<evidence type="ECO:0000313" key="6">
    <source>
        <dbReference type="Proteomes" id="UP000076420"/>
    </source>
</evidence>
<evidence type="ECO:0000256" key="1">
    <source>
        <dbReference type="ARBA" id="ARBA00022723"/>
    </source>
</evidence>
<keyword evidence="1" id="KW-0479">Metal-binding</keyword>
<keyword evidence="3" id="KW-0862">Zinc</keyword>
<dbReference type="AlphaFoldDB" id="A0A2C9M0D9"/>
<dbReference type="STRING" id="6526.A0A2C9M0D9"/>
<keyword evidence="2" id="KW-0378">Hydrolase</keyword>
<sequence length="231" mass="26073">MWTPGHTRGHIVWRLSGEEFGVADSIFSGDHLMLAGCGAAFEGSIKQMINSLELLNLLPPETLVWPGHEMGLENLELAAYIEPDNIDTILKLVWATSRRDLMLCTCPSRMGEEKRYNPFLRTRDPQLWKALGIHEKIKNNVPPLEQSDIGVLCFDWIVERGSELRRAKRALSERERDTSPVGNKTAVAIQTRVPNQEDGENAYYMVDLSTDRDIFPDSATDSVPEVDHLKT</sequence>
<dbReference type="GO" id="GO:0005739">
    <property type="term" value="C:mitochondrion"/>
    <property type="evidence" value="ECO:0007669"/>
    <property type="project" value="TreeGrafter"/>
</dbReference>
<protein>
    <recommendedName>
        <fullName evidence="4">Hydroxyacylglutathione hydrolase C-terminal domain-containing protein</fullName>
    </recommendedName>
</protein>
<feature type="domain" description="Hydroxyacylglutathione hydrolase C-terminal" evidence="4">
    <location>
        <begin position="72"/>
        <end position="135"/>
    </location>
</feature>
<dbReference type="GO" id="GO:0046872">
    <property type="term" value="F:metal ion binding"/>
    <property type="evidence" value="ECO:0007669"/>
    <property type="project" value="UniProtKB-KW"/>
</dbReference>
<proteinExistence type="predicted"/>
<dbReference type="VEuPathDB" id="VectorBase:BGLB037069"/>
<dbReference type="GO" id="GO:0016787">
    <property type="term" value="F:hydrolase activity"/>
    <property type="evidence" value="ECO:0007669"/>
    <property type="project" value="UniProtKB-KW"/>
</dbReference>
<gene>
    <name evidence="5" type="primary">106056606</name>
</gene>
<accession>A0A2C9M0D9</accession>
<dbReference type="Pfam" id="PF16123">
    <property type="entry name" value="HAGH_C"/>
    <property type="match status" value="1"/>
</dbReference>
<evidence type="ECO:0000256" key="2">
    <source>
        <dbReference type="ARBA" id="ARBA00022801"/>
    </source>
</evidence>
<dbReference type="VEuPathDB" id="VectorBase:BGLAX_039037"/>
<dbReference type="Proteomes" id="UP000076420">
    <property type="component" value="Unassembled WGS sequence"/>
</dbReference>
<dbReference type="Gene3D" id="3.60.15.10">
    <property type="entry name" value="Ribonuclease Z/Hydroxyacylglutathione hydrolase-like"/>
    <property type="match status" value="1"/>
</dbReference>
<dbReference type="PANTHER" id="PTHR11935">
    <property type="entry name" value="BETA LACTAMASE DOMAIN"/>
    <property type="match status" value="1"/>
</dbReference>
<dbReference type="KEGG" id="bgt:106056606"/>
<dbReference type="InterPro" id="IPR032282">
    <property type="entry name" value="HAGH_C"/>
</dbReference>
<organism evidence="5 6">
    <name type="scientific">Biomphalaria glabrata</name>
    <name type="common">Bloodfluke planorb</name>
    <name type="synonym">Freshwater snail</name>
    <dbReference type="NCBI Taxonomy" id="6526"/>
    <lineage>
        <taxon>Eukaryota</taxon>
        <taxon>Metazoa</taxon>
        <taxon>Spiralia</taxon>
        <taxon>Lophotrochozoa</taxon>
        <taxon>Mollusca</taxon>
        <taxon>Gastropoda</taxon>
        <taxon>Heterobranchia</taxon>
        <taxon>Euthyneura</taxon>
        <taxon>Panpulmonata</taxon>
        <taxon>Hygrophila</taxon>
        <taxon>Lymnaeoidea</taxon>
        <taxon>Planorbidae</taxon>
        <taxon>Biomphalaria</taxon>
    </lineage>
</organism>
<name>A0A2C9M0D9_BIOGL</name>
<dbReference type="EnsemblMetazoa" id="BGLB037069-RA">
    <property type="protein sequence ID" value="BGLB037069-PA"/>
    <property type="gene ID" value="BGLB037069"/>
</dbReference>
<dbReference type="SUPFAM" id="SSF56281">
    <property type="entry name" value="Metallo-hydrolase/oxidoreductase"/>
    <property type="match status" value="1"/>
</dbReference>
<reference evidence="5" key="1">
    <citation type="submission" date="2020-05" db="UniProtKB">
        <authorList>
            <consortium name="EnsemblMetazoa"/>
        </authorList>
    </citation>
    <scope>IDENTIFICATION</scope>
    <source>
        <strain evidence="5">BB02</strain>
    </source>
</reference>
<evidence type="ECO:0000259" key="4">
    <source>
        <dbReference type="Pfam" id="PF16123"/>
    </source>
</evidence>